<name>A0A411Z7L0_9RHOB</name>
<dbReference type="AlphaFoldDB" id="A0A411Z7L0"/>
<protein>
    <recommendedName>
        <fullName evidence="1">Phage tail assembly chaperone-like domain-containing protein</fullName>
    </recommendedName>
</protein>
<evidence type="ECO:0000313" key="2">
    <source>
        <dbReference type="EMBL" id="RGP39049.1"/>
    </source>
</evidence>
<keyword evidence="3" id="KW-1185">Reference proteome</keyword>
<proteinExistence type="predicted"/>
<dbReference type="RefSeq" id="WP_118149773.1">
    <property type="nucleotide sequence ID" value="NZ_QWEY01000001.1"/>
</dbReference>
<accession>A0A411Z7L0</accession>
<gene>
    <name evidence="2" type="ORF">D1012_02755</name>
</gene>
<reference evidence="2 3" key="1">
    <citation type="submission" date="2018-08" db="EMBL/GenBank/DDBJ databases">
        <title>Flavobacterium tibetense sp. nov., isolated from a wetland YonghuCo on Tibetan Plateau.</title>
        <authorList>
            <person name="Phurbu D."/>
            <person name="Lu H."/>
            <person name="Xing P."/>
        </authorList>
    </citation>
    <scope>NUCLEOTIDE SEQUENCE [LARGE SCALE GENOMIC DNA]</scope>
    <source>
        <strain evidence="2 3">DJC</strain>
    </source>
</reference>
<dbReference type="Pfam" id="PF16778">
    <property type="entry name" value="Phage_tail_APC"/>
    <property type="match status" value="1"/>
</dbReference>
<comment type="caution">
    <text evidence="2">The sequence shown here is derived from an EMBL/GenBank/DDBJ whole genome shotgun (WGS) entry which is preliminary data.</text>
</comment>
<dbReference type="InterPro" id="IPR031893">
    <property type="entry name" value="Phage_tail_APC"/>
</dbReference>
<dbReference type="OrthoDB" id="1685143at2"/>
<evidence type="ECO:0000259" key="1">
    <source>
        <dbReference type="Pfam" id="PF16778"/>
    </source>
</evidence>
<dbReference type="EMBL" id="QWEY01000001">
    <property type="protein sequence ID" value="RGP39049.1"/>
    <property type="molecule type" value="Genomic_DNA"/>
</dbReference>
<evidence type="ECO:0000313" key="3">
    <source>
        <dbReference type="Proteomes" id="UP000284547"/>
    </source>
</evidence>
<organism evidence="2 3">
    <name type="scientific">Pseudotabrizicola alkalilacus</name>
    <dbReference type="NCBI Taxonomy" id="2305252"/>
    <lineage>
        <taxon>Bacteria</taxon>
        <taxon>Pseudomonadati</taxon>
        <taxon>Pseudomonadota</taxon>
        <taxon>Alphaproteobacteria</taxon>
        <taxon>Rhodobacterales</taxon>
        <taxon>Paracoccaceae</taxon>
        <taxon>Pseudotabrizicola</taxon>
    </lineage>
</organism>
<dbReference type="Gene3D" id="6.10.140.1310">
    <property type="match status" value="1"/>
</dbReference>
<dbReference type="Proteomes" id="UP000284547">
    <property type="component" value="Unassembled WGS sequence"/>
</dbReference>
<feature type="domain" description="Phage tail assembly chaperone-like" evidence="1">
    <location>
        <begin position="65"/>
        <end position="120"/>
    </location>
</feature>
<sequence>MIEATIYNPETGRILRTITVLDLNELVLNVSEGEAALPGRADVERQMVVDGAFVPRPPDPEAVWAALRAERDRRLAACDWTQLPDATVNREAWAAYRAALRDLPSLTTDPLSPIWPAPPQEI</sequence>